<protein>
    <submittedName>
        <fullName evidence="5">Sugar kinase</fullName>
    </submittedName>
</protein>
<dbReference type="InterPro" id="IPR029056">
    <property type="entry name" value="Ribokinase-like"/>
</dbReference>
<sequence>MVNRSRVAAFGEVMMRLQVPGYELLTQADSLRYSFSGTGVNIASALARFGHEGILISRLPDNALGEAAAANLRKLGISMEYVSRGGNYIGMYFLENGFGARPGRVTYSNRQESSFNTAPSAAYDYEAIAAGVDLVHFCGITLAMSDGVRQHMFKLAEAMKRNGGMVVFDCNYRPAHWGDGGYAKAKPHYEQMLQLSDIVMMNERDMIHILGMSTDKTDRLEQLTELLPQVAQRFAGISVIAGTHRTINGDNTHSLRGFMYKNGALSVAPEPLTFAVYDRIGAGDAFAGGIIHGELSAFEPERTVRFAAAAAMLAHTVAGDTPMSTEREIERAMAELANGDVIR</sequence>
<dbReference type="EMBL" id="JAGKSP010000013">
    <property type="protein sequence ID" value="MBP3965832.1"/>
    <property type="molecule type" value="Genomic_DNA"/>
</dbReference>
<organism evidence="5 6">
    <name type="scientific">Paenibacillus lignilyticus</name>
    <dbReference type="NCBI Taxonomy" id="1172615"/>
    <lineage>
        <taxon>Bacteria</taxon>
        <taxon>Bacillati</taxon>
        <taxon>Bacillota</taxon>
        <taxon>Bacilli</taxon>
        <taxon>Bacillales</taxon>
        <taxon>Paenibacillaceae</taxon>
        <taxon>Paenibacillus</taxon>
    </lineage>
</organism>
<evidence type="ECO:0000256" key="1">
    <source>
        <dbReference type="ARBA" id="ARBA00010688"/>
    </source>
</evidence>
<dbReference type="PANTHER" id="PTHR43320">
    <property type="entry name" value="SUGAR KINASE"/>
    <property type="match status" value="1"/>
</dbReference>
<proteinExistence type="inferred from homology"/>
<evidence type="ECO:0000256" key="3">
    <source>
        <dbReference type="ARBA" id="ARBA00022777"/>
    </source>
</evidence>
<dbReference type="Proteomes" id="UP000673394">
    <property type="component" value="Unassembled WGS sequence"/>
</dbReference>
<comment type="similarity">
    <text evidence="1">Belongs to the carbohydrate kinase PfkB family.</text>
</comment>
<keyword evidence="3 5" id="KW-0418">Kinase</keyword>
<dbReference type="InterPro" id="IPR011611">
    <property type="entry name" value="PfkB_dom"/>
</dbReference>
<reference evidence="5 6" key="1">
    <citation type="submission" date="2021-04" db="EMBL/GenBank/DDBJ databases">
        <title>Paenibacillus sp. DLE-14 whole genome sequence.</title>
        <authorList>
            <person name="Ham Y.J."/>
        </authorList>
    </citation>
    <scope>NUCLEOTIDE SEQUENCE [LARGE SCALE GENOMIC DNA]</scope>
    <source>
        <strain evidence="5 6">DLE-14</strain>
    </source>
</reference>
<keyword evidence="2" id="KW-0808">Transferase</keyword>
<dbReference type="PANTHER" id="PTHR43320:SF2">
    <property type="entry name" value="2-DEHYDRO-3-DEOXYGLUCONOKINASE_2-DEHYDRO-3-DEOXYGALACTONOKINASE"/>
    <property type="match status" value="1"/>
</dbReference>
<dbReference type="RefSeq" id="WP_210662540.1">
    <property type="nucleotide sequence ID" value="NZ_JAGKSP010000013.1"/>
</dbReference>
<evidence type="ECO:0000313" key="6">
    <source>
        <dbReference type="Proteomes" id="UP000673394"/>
    </source>
</evidence>
<gene>
    <name evidence="5" type="ORF">I8J30_24230</name>
</gene>
<evidence type="ECO:0000313" key="5">
    <source>
        <dbReference type="EMBL" id="MBP3965832.1"/>
    </source>
</evidence>
<dbReference type="GO" id="GO:0016301">
    <property type="term" value="F:kinase activity"/>
    <property type="evidence" value="ECO:0007669"/>
    <property type="project" value="UniProtKB-KW"/>
</dbReference>
<comment type="caution">
    <text evidence="5">The sequence shown here is derived from an EMBL/GenBank/DDBJ whole genome shotgun (WGS) entry which is preliminary data.</text>
</comment>
<feature type="domain" description="Carbohydrate kinase PfkB" evidence="4">
    <location>
        <begin position="6"/>
        <end position="322"/>
    </location>
</feature>
<accession>A0ABS5CIW7</accession>
<name>A0ABS5CIW7_9BACL</name>
<dbReference type="InterPro" id="IPR052700">
    <property type="entry name" value="Carb_kinase_PfkB-like"/>
</dbReference>
<dbReference type="Gene3D" id="3.40.1190.20">
    <property type="match status" value="1"/>
</dbReference>
<dbReference type="Pfam" id="PF00294">
    <property type="entry name" value="PfkB"/>
    <property type="match status" value="1"/>
</dbReference>
<evidence type="ECO:0000256" key="2">
    <source>
        <dbReference type="ARBA" id="ARBA00022679"/>
    </source>
</evidence>
<keyword evidence="6" id="KW-1185">Reference proteome</keyword>
<dbReference type="CDD" id="cd01166">
    <property type="entry name" value="KdgK"/>
    <property type="match status" value="1"/>
</dbReference>
<evidence type="ECO:0000259" key="4">
    <source>
        <dbReference type="Pfam" id="PF00294"/>
    </source>
</evidence>
<dbReference type="SUPFAM" id="SSF53613">
    <property type="entry name" value="Ribokinase-like"/>
    <property type="match status" value="1"/>
</dbReference>